<dbReference type="AlphaFoldDB" id="E7C821"/>
<accession>E7C821</accession>
<evidence type="ECO:0000313" key="2">
    <source>
        <dbReference type="EMBL" id="ADI23596.1"/>
    </source>
</evidence>
<dbReference type="EMBL" id="GU568018">
    <property type="protein sequence ID" value="ADI23596.1"/>
    <property type="molecule type" value="Genomic_DNA"/>
</dbReference>
<feature type="signal peptide" evidence="1">
    <location>
        <begin position="1"/>
        <end position="21"/>
    </location>
</feature>
<evidence type="ECO:0000256" key="1">
    <source>
        <dbReference type="SAM" id="SignalP"/>
    </source>
</evidence>
<name>E7C821_9BACT</name>
<proteinExistence type="predicted"/>
<keyword evidence="1" id="KW-0732">Signal</keyword>
<protein>
    <submittedName>
        <fullName evidence="2">Uncharacterized protein</fullName>
    </submittedName>
</protein>
<sequence>MKRITLIAIALTVICSGNGYAYDKRDGNFGTVYNVPTCRQFLKAYASVTFQGPKGFTASYDFLEYDNWVFGYISAFNVLVDNLQADRLKTLKMTSNDTRRWLGAWCRDNMSGNVQQGISVLFGR</sequence>
<reference evidence="2" key="1">
    <citation type="submission" date="2010-01" db="EMBL/GenBank/DDBJ databases">
        <title>Genome fragments of uncultured bacteria from the North Pacific subtropical Gyre.</title>
        <authorList>
            <person name="Pham V.D."/>
            <person name="Delong E.F."/>
        </authorList>
    </citation>
    <scope>NUCLEOTIDE SEQUENCE</scope>
</reference>
<feature type="chain" id="PRO_5003217846" evidence="1">
    <location>
        <begin position="22"/>
        <end position="124"/>
    </location>
</feature>
<organism evidence="2">
    <name type="scientific">uncultured nuHF2 cluster bacterium HF0770_42C12</name>
    <dbReference type="NCBI Taxonomy" id="723593"/>
    <lineage>
        <taxon>Bacteria</taxon>
        <taxon>environmental samples</taxon>
    </lineage>
</organism>